<dbReference type="EMBL" id="VSSQ01000103">
    <property type="protein sequence ID" value="MPL77080.1"/>
    <property type="molecule type" value="Genomic_DNA"/>
</dbReference>
<sequence length="127" mass="13847">MAYIIACLMASLSFLLNRMLLKCIGNLTIITLSPVVEEMAKTLLSFYLGADVLATHIVFGLLEAVYDWQGSQNKLKAAALSIIGHSLFGLVTVGVFYLSVNIWLGLAVGIVTHLIWNFAVLQVFSRG</sequence>
<feature type="transmembrane region" description="Helical" evidence="1">
    <location>
        <begin position="103"/>
        <end position="124"/>
    </location>
</feature>
<name>A0A644UDY9_9ZZZZ</name>
<reference evidence="2" key="1">
    <citation type="submission" date="2019-08" db="EMBL/GenBank/DDBJ databases">
        <authorList>
            <person name="Kucharzyk K."/>
            <person name="Murdoch R.W."/>
            <person name="Higgins S."/>
            <person name="Loffler F."/>
        </authorList>
    </citation>
    <scope>NUCLEOTIDE SEQUENCE</scope>
</reference>
<protein>
    <recommendedName>
        <fullName evidence="3">Protease PrsW</fullName>
    </recommendedName>
</protein>
<gene>
    <name evidence="2" type="ORF">SDC9_22931</name>
</gene>
<feature type="transmembrane region" description="Helical" evidence="1">
    <location>
        <begin position="45"/>
        <end position="66"/>
    </location>
</feature>
<comment type="caution">
    <text evidence="2">The sequence shown here is derived from an EMBL/GenBank/DDBJ whole genome shotgun (WGS) entry which is preliminary data.</text>
</comment>
<evidence type="ECO:0000313" key="2">
    <source>
        <dbReference type="EMBL" id="MPL77080.1"/>
    </source>
</evidence>
<dbReference type="AlphaFoldDB" id="A0A644UDY9"/>
<accession>A0A644UDY9</accession>
<proteinExistence type="predicted"/>
<keyword evidence="1" id="KW-0472">Membrane</keyword>
<keyword evidence="1" id="KW-0812">Transmembrane</keyword>
<evidence type="ECO:0000256" key="1">
    <source>
        <dbReference type="SAM" id="Phobius"/>
    </source>
</evidence>
<keyword evidence="1" id="KW-1133">Transmembrane helix</keyword>
<feature type="transmembrane region" description="Helical" evidence="1">
    <location>
        <begin position="78"/>
        <end position="97"/>
    </location>
</feature>
<organism evidence="2">
    <name type="scientific">bioreactor metagenome</name>
    <dbReference type="NCBI Taxonomy" id="1076179"/>
    <lineage>
        <taxon>unclassified sequences</taxon>
        <taxon>metagenomes</taxon>
        <taxon>ecological metagenomes</taxon>
    </lineage>
</organism>
<evidence type="ECO:0008006" key="3">
    <source>
        <dbReference type="Google" id="ProtNLM"/>
    </source>
</evidence>